<accession>A0ABR9VVD0</accession>
<dbReference type="InterPro" id="IPR035093">
    <property type="entry name" value="RelE/ParE_toxin_dom_sf"/>
</dbReference>
<dbReference type="EMBL" id="JADEVV010000057">
    <property type="protein sequence ID" value="MBE9255301.1"/>
    <property type="molecule type" value="Genomic_DNA"/>
</dbReference>
<keyword evidence="3" id="KW-1185">Reference proteome</keyword>
<organism evidence="2 3">
    <name type="scientific">Synechocystis salina LEGE 00031</name>
    <dbReference type="NCBI Taxonomy" id="1828736"/>
    <lineage>
        <taxon>Bacteria</taxon>
        <taxon>Bacillati</taxon>
        <taxon>Cyanobacteriota</taxon>
        <taxon>Cyanophyceae</taxon>
        <taxon>Synechococcales</taxon>
        <taxon>Merismopediaceae</taxon>
        <taxon>Synechocystis</taxon>
    </lineage>
</organism>
<reference evidence="2 3" key="1">
    <citation type="submission" date="2020-10" db="EMBL/GenBank/DDBJ databases">
        <authorList>
            <person name="Castelo-Branco R."/>
            <person name="Eusebio N."/>
            <person name="Adriana R."/>
            <person name="Vieira A."/>
            <person name="Brugerolle De Fraissinette N."/>
            <person name="Rezende De Castro R."/>
            <person name="Schneider M.P."/>
            <person name="Vasconcelos V."/>
            <person name="Leao P.N."/>
        </authorList>
    </citation>
    <scope>NUCLEOTIDE SEQUENCE [LARGE SCALE GENOMIC DNA]</scope>
    <source>
        <strain evidence="2 3">LEGE 00031</strain>
    </source>
</reference>
<protein>
    <submittedName>
        <fullName evidence="2">Type II toxin-antitoxin system RelE/ParE family toxin</fullName>
    </submittedName>
</protein>
<proteinExistence type="predicted"/>
<keyword evidence="1" id="KW-1277">Toxin-antitoxin system</keyword>
<comment type="caution">
    <text evidence="2">The sequence shown here is derived from an EMBL/GenBank/DDBJ whole genome shotgun (WGS) entry which is preliminary data.</text>
</comment>
<gene>
    <name evidence="2" type="ORF">IQ217_15950</name>
</gene>
<dbReference type="Pfam" id="PF05016">
    <property type="entry name" value="ParE_toxin"/>
    <property type="match status" value="1"/>
</dbReference>
<dbReference type="Proteomes" id="UP000658720">
    <property type="component" value="Unassembled WGS sequence"/>
</dbReference>
<evidence type="ECO:0000313" key="2">
    <source>
        <dbReference type="EMBL" id="MBE9255301.1"/>
    </source>
</evidence>
<dbReference type="InterPro" id="IPR007712">
    <property type="entry name" value="RelE/ParE_toxin"/>
</dbReference>
<evidence type="ECO:0000256" key="1">
    <source>
        <dbReference type="ARBA" id="ARBA00022649"/>
    </source>
</evidence>
<dbReference type="Gene3D" id="3.30.2310.20">
    <property type="entry name" value="RelE-like"/>
    <property type="match status" value="1"/>
</dbReference>
<evidence type="ECO:0000313" key="3">
    <source>
        <dbReference type="Proteomes" id="UP000658720"/>
    </source>
</evidence>
<sequence length="44" mass="5281">MINLYPCNGLLRSRVGDYRIIYRIENEELIVIVIKISHCREVYL</sequence>
<dbReference type="SUPFAM" id="SSF143011">
    <property type="entry name" value="RelE-like"/>
    <property type="match status" value="1"/>
</dbReference>
<name>A0ABR9VVD0_9SYNC</name>